<dbReference type="InterPro" id="IPR036388">
    <property type="entry name" value="WH-like_DNA-bd_sf"/>
</dbReference>
<dbReference type="Pfam" id="PF07471">
    <property type="entry name" value="Phage_Nu1"/>
    <property type="match status" value="1"/>
</dbReference>
<proteinExistence type="predicted"/>
<evidence type="ECO:0000313" key="2">
    <source>
        <dbReference type="Proteomes" id="UP000092544"/>
    </source>
</evidence>
<keyword evidence="2" id="KW-1185">Reference proteome</keyword>
<gene>
    <name evidence="1" type="ORF">MSP8886_01428</name>
</gene>
<dbReference type="Proteomes" id="UP000092544">
    <property type="component" value="Unassembled WGS sequence"/>
</dbReference>
<dbReference type="EMBL" id="FLOB01000002">
    <property type="protein sequence ID" value="SBS29074.1"/>
    <property type="molecule type" value="Genomic_DNA"/>
</dbReference>
<name>A0A1A8TAI5_9GAMM</name>
<evidence type="ECO:0000313" key="1">
    <source>
        <dbReference type="EMBL" id="SBS29074.1"/>
    </source>
</evidence>
<sequence length="161" mass="17989">MGKKVQKKELADILGVTEKTLTTWQKNGMPIEIVGGRGQRNTYDTESVIEWLVTQRMLKAGVGQGKEVSSAYDLEIETARLKHWQATEKEISVREEAKQLVRRPDIEFKLGQIITSAKSGLMNLAPRLSQRLGLTKEQKAIVEDEVKSALVSMGGDHVIDE</sequence>
<dbReference type="InterPro" id="IPR009061">
    <property type="entry name" value="DNA-bd_dom_put_sf"/>
</dbReference>
<protein>
    <submittedName>
        <fullName evidence="1">Phage DNA packaging protein Nu1</fullName>
    </submittedName>
</protein>
<dbReference type="OrthoDB" id="9155690at2"/>
<accession>A0A1A8TAI5</accession>
<reference evidence="1 2" key="1">
    <citation type="submission" date="2016-06" db="EMBL/GenBank/DDBJ databases">
        <authorList>
            <person name="Kjaerup R.B."/>
            <person name="Dalgaard T.S."/>
            <person name="Juul-Madsen H.R."/>
        </authorList>
    </citation>
    <scope>NUCLEOTIDE SEQUENCE [LARGE SCALE GENOMIC DNA]</scope>
    <source>
        <strain evidence="1 2">CECT 8886</strain>
    </source>
</reference>
<dbReference type="RefSeq" id="WP_067014105.1">
    <property type="nucleotide sequence ID" value="NZ_FLOB01000002.1"/>
</dbReference>
<organism evidence="1 2">
    <name type="scientific">Marinomonas spartinae</name>
    <dbReference type="NCBI Taxonomy" id="1792290"/>
    <lineage>
        <taxon>Bacteria</taxon>
        <taxon>Pseudomonadati</taxon>
        <taxon>Pseudomonadota</taxon>
        <taxon>Gammaproteobacteria</taxon>
        <taxon>Oceanospirillales</taxon>
        <taxon>Oceanospirillaceae</taxon>
        <taxon>Marinomonas</taxon>
    </lineage>
</organism>
<dbReference type="AlphaFoldDB" id="A0A1A8TAI5"/>
<dbReference type="Gene3D" id="1.10.10.10">
    <property type="entry name" value="Winged helix-like DNA-binding domain superfamily/Winged helix DNA-binding domain"/>
    <property type="match status" value="1"/>
</dbReference>
<dbReference type="SUPFAM" id="SSF46955">
    <property type="entry name" value="Putative DNA-binding domain"/>
    <property type="match status" value="1"/>
</dbReference>
<dbReference type="InterPro" id="IPR010906">
    <property type="entry name" value="Phage_lambda_Nu1_terminase-ssu"/>
</dbReference>
<dbReference type="STRING" id="1792290.MSP8886_01428"/>